<keyword evidence="2" id="KW-1185">Reference proteome</keyword>
<organism evidence="1 2">
    <name type="scientific">Aliikangiella marina</name>
    <dbReference type="NCBI Taxonomy" id="1712262"/>
    <lineage>
        <taxon>Bacteria</taxon>
        <taxon>Pseudomonadati</taxon>
        <taxon>Pseudomonadota</taxon>
        <taxon>Gammaproteobacteria</taxon>
        <taxon>Oceanospirillales</taxon>
        <taxon>Pleioneaceae</taxon>
        <taxon>Aliikangiella</taxon>
    </lineage>
</organism>
<sequence>MNLKSVTLWNLSMWAKYKFHRAQNFIDIKVSGPFSKREILELIEEIYASNDYTPEVNEIWDVSECKEALVFCNDLLEIAKREQSVRYVERGVKSAHVVSDPCTRQSMRDYLLLAKEVGYESRIFDNYQEALAWIISKP</sequence>
<reference evidence="1 2" key="1">
    <citation type="submission" date="2019-06" db="EMBL/GenBank/DDBJ databases">
        <title>Draft genome of Aliikangiella marina GYP-15.</title>
        <authorList>
            <person name="Wang G."/>
        </authorList>
    </citation>
    <scope>NUCLEOTIDE SEQUENCE [LARGE SCALE GENOMIC DNA]</scope>
    <source>
        <strain evidence="1 2">GYP-15</strain>
    </source>
</reference>
<proteinExistence type="predicted"/>
<dbReference type="AlphaFoldDB" id="A0A545T938"/>
<name>A0A545T938_9GAMM</name>
<dbReference type="RefSeq" id="WP_142942439.1">
    <property type="nucleotide sequence ID" value="NZ_VIKR01000003.1"/>
</dbReference>
<dbReference type="EMBL" id="VIKR01000003">
    <property type="protein sequence ID" value="TQV73731.1"/>
    <property type="molecule type" value="Genomic_DNA"/>
</dbReference>
<evidence type="ECO:0000313" key="1">
    <source>
        <dbReference type="EMBL" id="TQV73731.1"/>
    </source>
</evidence>
<evidence type="ECO:0008006" key="3">
    <source>
        <dbReference type="Google" id="ProtNLM"/>
    </source>
</evidence>
<gene>
    <name evidence="1" type="ORF">FLL45_12740</name>
</gene>
<dbReference type="Proteomes" id="UP000317839">
    <property type="component" value="Unassembled WGS sequence"/>
</dbReference>
<protein>
    <recommendedName>
        <fullName evidence="3">STAS/SEC14 domain-containing protein</fullName>
    </recommendedName>
</protein>
<evidence type="ECO:0000313" key="2">
    <source>
        <dbReference type="Proteomes" id="UP000317839"/>
    </source>
</evidence>
<comment type="caution">
    <text evidence="1">The sequence shown here is derived from an EMBL/GenBank/DDBJ whole genome shotgun (WGS) entry which is preliminary data.</text>
</comment>
<accession>A0A545T938</accession>